<organism evidence="2 3">
    <name type="scientific">Paenisporosarcina quisquiliarum</name>
    <dbReference type="NCBI Taxonomy" id="365346"/>
    <lineage>
        <taxon>Bacteria</taxon>
        <taxon>Bacillati</taxon>
        <taxon>Bacillota</taxon>
        <taxon>Bacilli</taxon>
        <taxon>Bacillales</taxon>
        <taxon>Caryophanaceae</taxon>
        <taxon>Paenisporosarcina</taxon>
    </lineage>
</organism>
<keyword evidence="3" id="KW-1185">Reference proteome</keyword>
<evidence type="ECO:0000256" key="1">
    <source>
        <dbReference type="SAM" id="Phobius"/>
    </source>
</evidence>
<name>A0A9X3LIS8_9BACL</name>
<gene>
    <name evidence="2" type="ORF">M9R32_11305</name>
</gene>
<evidence type="ECO:0000313" key="3">
    <source>
        <dbReference type="Proteomes" id="UP001152173"/>
    </source>
</evidence>
<reference evidence="2" key="1">
    <citation type="submission" date="2022-05" db="EMBL/GenBank/DDBJ databases">
        <authorList>
            <person name="Colautti A."/>
            <person name="Iacumin L."/>
        </authorList>
    </citation>
    <scope>NUCLEOTIDE SEQUENCE</scope>
    <source>
        <strain evidence="2">SK 55</strain>
    </source>
</reference>
<dbReference type="EMBL" id="JAMKBJ010000009">
    <property type="protein sequence ID" value="MCZ8537771.1"/>
    <property type="molecule type" value="Genomic_DNA"/>
</dbReference>
<keyword evidence="1" id="KW-1133">Transmembrane helix</keyword>
<evidence type="ECO:0000313" key="2">
    <source>
        <dbReference type="EMBL" id="MCZ8537771.1"/>
    </source>
</evidence>
<proteinExistence type="predicted"/>
<comment type="caution">
    <text evidence="2">The sequence shown here is derived from an EMBL/GenBank/DDBJ whole genome shotgun (WGS) entry which is preliminary data.</text>
</comment>
<keyword evidence="1" id="KW-0472">Membrane</keyword>
<dbReference type="Proteomes" id="UP001152173">
    <property type="component" value="Unassembled WGS sequence"/>
</dbReference>
<protein>
    <submittedName>
        <fullName evidence="2">Cytochrome C oxidase subunit II</fullName>
    </submittedName>
</protein>
<keyword evidence="1" id="KW-0812">Transmembrane</keyword>
<sequence length="40" mass="4528">MSKKGQSSDLNLKGTLISVFSVGVIIIVMWFVVYFMYVAR</sequence>
<dbReference type="RefSeq" id="WP_269926840.1">
    <property type="nucleotide sequence ID" value="NZ_JAMKBJ010000009.1"/>
</dbReference>
<dbReference type="AlphaFoldDB" id="A0A9X3LIS8"/>
<feature type="transmembrane region" description="Helical" evidence="1">
    <location>
        <begin position="12"/>
        <end position="37"/>
    </location>
</feature>
<accession>A0A9X3LIS8</accession>